<sequence>MIQFHRFIVFSSIFCFAFIQCCEDGKDNVIEVFDILPQSSSSVRFHGVKIHTYGADAKPLCKPEIHLPGFIKIAEGEIEVIKALENGHDDDLMIDFTVEQNSFMVGKVCEKGKSKNSFVPDEVCSISLCRLAPQICKLLEKEGTLTTDDLPEDSRGLISFGSIAFSALEGEWKAIVRILQDGNVHASIRFGDKKSWIPIKLGDEHDEKVFQKTEKKLGIRKGDDDEEDDEVKDEL</sequence>
<dbReference type="Proteomes" id="UP000887580">
    <property type="component" value="Unplaced"/>
</dbReference>
<protein>
    <submittedName>
        <fullName evidence="2">Uncharacterized protein</fullName>
    </submittedName>
</protein>
<accession>A0AC35FTE0</accession>
<name>A0AC35FTE0_9BILA</name>
<reference evidence="2" key="1">
    <citation type="submission" date="2022-11" db="UniProtKB">
        <authorList>
            <consortium name="WormBaseParasite"/>
        </authorList>
    </citation>
    <scope>IDENTIFICATION</scope>
</reference>
<proteinExistence type="predicted"/>
<evidence type="ECO:0000313" key="1">
    <source>
        <dbReference type="Proteomes" id="UP000887580"/>
    </source>
</evidence>
<dbReference type="WBParaSite" id="PS1159_v2.g20208.t1">
    <property type="protein sequence ID" value="PS1159_v2.g20208.t1"/>
    <property type="gene ID" value="PS1159_v2.g20208"/>
</dbReference>
<evidence type="ECO:0000313" key="2">
    <source>
        <dbReference type="WBParaSite" id="PS1159_v2.g20208.t1"/>
    </source>
</evidence>
<organism evidence="1 2">
    <name type="scientific">Panagrolaimus sp. PS1159</name>
    <dbReference type="NCBI Taxonomy" id="55785"/>
    <lineage>
        <taxon>Eukaryota</taxon>
        <taxon>Metazoa</taxon>
        <taxon>Ecdysozoa</taxon>
        <taxon>Nematoda</taxon>
        <taxon>Chromadorea</taxon>
        <taxon>Rhabditida</taxon>
        <taxon>Tylenchina</taxon>
        <taxon>Panagrolaimomorpha</taxon>
        <taxon>Panagrolaimoidea</taxon>
        <taxon>Panagrolaimidae</taxon>
        <taxon>Panagrolaimus</taxon>
    </lineage>
</organism>